<dbReference type="Proteomes" id="UP000242427">
    <property type="component" value="Unassembled WGS sequence"/>
</dbReference>
<proteinExistence type="predicted"/>
<dbReference type="RefSeq" id="WP_106674613.1">
    <property type="nucleotide sequence ID" value="NZ_PXWG01000007.1"/>
</dbReference>
<sequence length="473" mass="48904">MPGSVLRLTPGTVLLDTGGDGVLLHCTAPVAAYVPPAAMNWAARGAAVPAEHEAAYARCLKAWRSAGLVQDAEPPNSPLSREDSPAGAAGRRAHLAVDRPVLVIVSSPGCGYCLHLRADLEANREALGRLDASVLLVGEGKPVVWGARLSSGGMEELAEVAADTAGSGTPSAVLLAPGDSPRSLHGFGAVTAALIELGGGDPGRTVCEVPTSCSATVGAGPVDTLVTVHARGRAVGVAARGPEPVSVVADLVAEESASGGDTGYVPVTLRVERPRNVWLIFRGGELVARSRSAEETLSLLRRIVAGFGPPESHQFRLLCGALVHTDAPGHADGRVVLVPRNWLSYFVVRSSLLARSGWRPCPDPYVLLEAASGRGPGPGPDSARPVLVHPSPAGIAQRMPVTGVLAQRPDRSRPVAHTRGRALAAIVNWLARPVSPQQLRAAYALVSALPVHLGTREEAMAFLTDPTDAAVPS</sequence>
<comment type="caution">
    <text evidence="1">The sequence shown here is derived from an EMBL/GenBank/DDBJ whole genome shotgun (WGS) entry which is preliminary data.</text>
</comment>
<evidence type="ECO:0000313" key="2">
    <source>
        <dbReference type="Proteomes" id="UP000242427"/>
    </source>
</evidence>
<protein>
    <submittedName>
        <fullName evidence="1">Uncharacterized protein</fullName>
    </submittedName>
</protein>
<dbReference type="PROSITE" id="PS00194">
    <property type="entry name" value="THIOREDOXIN_1"/>
    <property type="match status" value="1"/>
</dbReference>
<keyword evidence="2" id="KW-1185">Reference proteome</keyword>
<dbReference type="InterPro" id="IPR017937">
    <property type="entry name" value="Thioredoxin_CS"/>
</dbReference>
<dbReference type="OrthoDB" id="4215120at2"/>
<reference evidence="1 2" key="1">
    <citation type="submission" date="2018-03" db="EMBL/GenBank/DDBJ databases">
        <title>Chitinolytic properties of Streptosporangium nondiastaticum TBG75A20.</title>
        <authorList>
            <person name="Gayathri V."/>
            <person name="Shiburaj S."/>
        </authorList>
    </citation>
    <scope>NUCLEOTIDE SEQUENCE [LARGE SCALE GENOMIC DNA]</scope>
    <source>
        <strain evidence="1 2">TBG75A20</strain>
    </source>
</reference>
<accession>A0A9X7PJ31</accession>
<dbReference type="EMBL" id="PXWG01000007">
    <property type="protein sequence ID" value="PSJ29681.1"/>
    <property type="molecule type" value="Genomic_DNA"/>
</dbReference>
<evidence type="ECO:0000313" key="1">
    <source>
        <dbReference type="EMBL" id="PSJ29681.1"/>
    </source>
</evidence>
<organism evidence="1 2">
    <name type="scientific">Streptosporangium nondiastaticum</name>
    <dbReference type="NCBI Taxonomy" id="35764"/>
    <lineage>
        <taxon>Bacteria</taxon>
        <taxon>Bacillati</taxon>
        <taxon>Actinomycetota</taxon>
        <taxon>Actinomycetes</taxon>
        <taxon>Streptosporangiales</taxon>
        <taxon>Streptosporangiaceae</taxon>
        <taxon>Streptosporangium</taxon>
    </lineage>
</organism>
<name>A0A9X7PJ31_9ACTN</name>
<dbReference type="AlphaFoldDB" id="A0A9X7PJ31"/>
<gene>
    <name evidence="1" type="ORF">B7P34_05275</name>
</gene>